<reference evidence="8 9" key="1">
    <citation type="submission" date="2022-12" db="EMBL/GenBank/DDBJ databases">
        <title>Metagenome assembled genome from gulf of manar.</title>
        <authorList>
            <person name="Kohli P."/>
            <person name="Pk S."/>
            <person name="Venkata Ramana C."/>
            <person name="Sasikala C."/>
        </authorList>
    </citation>
    <scope>NUCLEOTIDE SEQUENCE [LARGE SCALE GENOMIC DNA]</scope>
    <source>
        <strain evidence="8">JB008</strain>
    </source>
</reference>
<dbReference type="InterPro" id="IPR001173">
    <property type="entry name" value="Glyco_trans_2-like"/>
</dbReference>
<evidence type="ECO:0000256" key="1">
    <source>
        <dbReference type="ARBA" id="ARBA00004236"/>
    </source>
</evidence>
<feature type="transmembrane region" description="Helical" evidence="6">
    <location>
        <begin position="313"/>
        <end position="333"/>
    </location>
</feature>
<dbReference type="SUPFAM" id="SSF53448">
    <property type="entry name" value="Nucleotide-diphospho-sugar transferases"/>
    <property type="match status" value="1"/>
</dbReference>
<protein>
    <submittedName>
        <fullName evidence="8">Glycosyltransferase</fullName>
        <ecNumber evidence="8">2.4.-.-</ecNumber>
    </submittedName>
</protein>
<evidence type="ECO:0000313" key="8">
    <source>
        <dbReference type="EMBL" id="MDC7226174.1"/>
    </source>
</evidence>
<evidence type="ECO:0000256" key="3">
    <source>
        <dbReference type="ARBA" id="ARBA00022676"/>
    </source>
</evidence>
<feature type="domain" description="Glycosyltransferase 2-like" evidence="7">
    <location>
        <begin position="45"/>
        <end position="210"/>
    </location>
</feature>
<evidence type="ECO:0000256" key="2">
    <source>
        <dbReference type="ARBA" id="ARBA00022475"/>
    </source>
</evidence>
<keyword evidence="3 8" id="KW-0328">Glycosyltransferase</keyword>
<gene>
    <name evidence="8" type="ORF">PQJ61_05375</name>
</gene>
<evidence type="ECO:0000256" key="6">
    <source>
        <dbReference type="SAM" id="Phobius"/>
    </source>
</evidence>
<dbReference type="GO" id="GO:0005886">
    <property type="term" value="C:plasma membrane"/>
    <property type="evidence" value="ECO:0007669"/>
    <property type="project" value="UniProtKB-SubCell"/>
</dbReference>
<dbReference type="Gene3D" id="3.90.550.10">
    <property type="entry name" value="Spore Coat Polysaccharide Biosynthesis Protein SpsA, Chain A"/>
    <property type="match status" value="1"/>
</dbReference>
<dbReference type="Pfam" id="PF00535">
    <property type="entry name" value="Glycos_transf_2"/>
    <property type="match status" value="1"/>
</dbReference>
<dbReference type="PANTHER" id="PTHR43646">
    <property type="entry name" value="GLYCOSYLTRANSFERASE"/>
    <property type="match status" value="1"/>
</dbReference>
<evidence type="ECO:0000259" key="7">
    <source>
        <dbReference type="Pfam" id="PF00535"/>
    </source>
</evidence>
<dbReference type="AlphaFoldDB" id="A0AAJ1MN94"/>
<evidence type="ECO:0000256" key="5">
    <source>
        <dbReference type="ARBA" id="ARBA00023136"/>
    </source>
</evidence>
<proteinExistence type="predicted"/>
<keyword evidence="5 6" id="KW-0472">Membrane</keyword>
<dbReference type="EMBL" id="JAQQAL010000011">
    <property type="protein sequence ID" value="MDC7226174.1"/>
    <property type="molecule type" value="Genomic_DNA"/>
</dbReference>
<comment type="subcellular location">
    <subcellularLocation>
        <location evidence="1">Cell membrane</location>
    </subcellularLocation>
</comment>
<dbReference type="EC" id="2.4.-.-" evidence="8"/>
<evidence type="ECO:0000313" key="9">
    <source>
        <dbReference type="Proteomes" id="UP001221217"/>
    </source>
</evidence>
<sequence length="380" mass="42294">MLIFISLVSIFLIVLTLAVSIGLCIERRRASRPAFANIDYSPLVSVVIPGRNEASNLTALLESFEKQSYRNFELILIDDRSEDESLSIMKAFAEKSTLKVKVLSNTEAPGENNPKVNVLLKGLAQAEGELYFFTDADCVAGPQWVQLVVNAFADANTGIVCGLLTLTGNDNLVCGFQNFDHFYRMLYAFGAIGLNMPIGCFGNNLAIRRAAYDETGGYESLKHSATEDAELISMVKDGGKYSIRALFNEETFIETVHKPTWPEHANQAARWAAGAVFSTNRFAQLGFIALMLVAAFCLISIIPAIFISSMFWVFPLVMYAYLFISAVVLGLTGAVNQAYWRYLVPSVLLYPIVYVQSFFRTVITRTINWKGTIITWKKRK</sequence>
<evidence type="ECO:0000256" key="4">
    <source>
        <dbReference type="ARBA" id="ARBA00022679"/>
    </source>
</evidence>
<accession>A0AAJ1MN94</accession>
<name>A0AAJ1MN94_9SPIO</name>
<keyword evidence="2" id="KW-1003">Cell membrane</keyword>
<dbReference type="InterPro" id="IPR029044">
    <property type="entry name" value="Nucleotide-diphossugar_trans"/>
</dbReference>
<organism evidence="8 9">
    <name type="scientific">Candidatus Thalassospirochaeta sargassi</name>
    <dbReference type="NCBI Taxonomy" id="3119039"/>
    <lineage>
        <taxon>Bacteria</taxon>
        <taxon>Pseudomonadati</taxon>
        <taxon>Spirochaetota</taxon>
        <taxon>Spirochaetia</taxon>
        <taxon>Spirochaetales</taxon>
        <taxon>Spirochaetaceae</taxon>
        <taxon>Candidatus Thalassospirochaeta</taxon>
    </lineage>
</organism>
<keyword evidence="6" id="KW-0812">Transmembrane</keyword>
<dbReference type="GO" id="GO:0016757">
    <property type="term" value="F:glycosyltransferase activity"/>
    <property type="evidence" value="ECO:0007669"/>
    <property type="project" value="UniProtKB-KW"/>
</dbReference>
<keyword evidence="6" id="KW-1133">Transmembrane helix</keyword>
<dbReference type="Proteomes" id="UP001221217">
    <property type="component" value="Unassembled WGS sequence"/>
</dbReference>
<feature type="transmembrane region" description="Helical" evidence="6">
    <location>
        <begin position="285"/>
        <end position="306"/>
    </location>
</feature>
<keyword evidence="4 8" id="KW-0808">Transferase</keyword>
<comment type="caution">
    <text evidence="8">The sequence shown here is derived from an EMBL/GenBank/DDBJ whole genome shotgun (WGS) entry which is preliminary data.</text>
</comment>
<dbReference type="PANTHER" id="PTHR43646:SF2">
    <property type="entry name" value="GLYCOSYLTRANSFERASE 2-LIKE DOMAIN-CONTAINING PROTEIN"/>
    <property type="match status" value="1"/>
</dbReference>